<organism evidence="3 4">
    <name type="scientific">Eutrema salsugineum</name>
    <name type="common">Saltwater cress</name>
    <name type="synonym">Sisymbrium salsugineum</name>
    <dbReference type="NCBI Taxonomy" id="72664"/>
    <lineage>
        <taxon>Eukaryota</taxon>
        <taxon>Viridiplantae</taxon>
        <taxon>Streptophyta</taxon>
        <taxon>Embryophyta</taxon>
        <taxon>Tracheophyta</taxon>
        <taxon>Spermatophyta</taxon>
        <taxon>Magnoliopsida</taxon>
        <taxon>eudicotyledons</taxon>
        <taxon>Gunneridae</taxon>
        <taxon>Pentapetalae</taxon>
        <taxon>rosids</taxon>
        <taxon>malvids</taxon>
        <taxon>Brassicales</taxon>
        <taxon>Brassicaceae</taxon>
        <taxon>Eutremeae</taxon>
        <taxon>Eutrema</taxon>
    </lineage>
</organism>
<accession>V4KCM9</accession>
<evidence type="ECO:0000313" key="4">
    <source>
        <dbReference type="Proteomes" id="UP000030689"/>
    </source>
</evidence>
<evidence type="ECO:0000256" key="1">
    <source>
        <dbReference type="SAM" id="MobiDB-lite"/>
    </source>
</evidence>
<feature type="region of interest" description="Disordered" evidence="1">
    <location>
        <begin position="108"/>
        <end position="137"/>
    </location>
</feature>
<reference evidence="3 4" key="1">
    <citation type="journal article" date="2013" name="Front. Plant Sci.">
        <title>The Reference Genome of the Halophytic Plant Eutrema salsugineum.</title>
        <authorList>
            <person name="Yang R."/>
            <person name="Jarvis D.E."/>
            <person name="Chen H."/>
            <person name="Beilstein M.A."/>
            <person name="Grimwood J."/>
            <person name="Jenkins J."/>
            <person name="Shu S."/>
            <person name="Prochnik S."/>
            <person name="Xin M."/>
            <person name="Ma C."/>
            <person name="Schmutz J."/>
            <person name="Wing R.A."/>
            <person name="Mitchell-Olds T."/>
            <person name="Schumaker K.S."/>
            <person name="Wang X."/>
        </authorList>
    </citation>
    <scope>NUCLEOTIDE SEQUENCE [LARGE SCALE GENOMIC DNA]</scope>
</reference>
<dbReference type="Gramene" id="ESQ28899">
    <property type="protein sequence ID" value="ESQ28899"/>
    <property type="gene ID" value="EUTSA_v10023752mg"/>
</dbReference>
<name>V4KCM9_EUTSA</name>
<proteinExistence type="predicted"/>
<dbReference type="PROSITE" id="PS51998">
    <property type="entry name" value="DEK_C"/>
    <property type="match status" value="1"/>
</dbReference>
<dbReference type="KEGG" id="eus:EUTSA_v10023752mg"/>
<evidence type="ECO:0000313" key="3">
    <source>
        <dbReference type="EMBL" id="ESQ28899.1"/>
    </source>
</evidence>
<feature type="domain" description="DEK-C" evidence="2">
    <location>
        <begin position="34"/>
        <end position="91"/>
    </location>
</feature>
<dbReference type="InterPro" id="IPR014876">
    <property type="entry name" value="DEK_C"/>
</dbReference>
<dbReference type="STRING" id="72664.V4KCM9"/>
<gene>
    <name evidence="3" type="ORF">EUTSA_v10023752mg</name>
</gene>
<dbReference type="Proteomes" id="UP000030689">
    <property type="component" value="Unassembled WGS sequence"/>
</dbReference>
<evidence type="ECO:0000259" key="2">
    <source>
        <dbReference type="PROSITE" id="PS51998"/>
    </source>
</evidence>
<keyword evidence="4" id="KW-1185">Reference proteome</keyword>
<dbReference type="OrthoDB" id="2505440at2759"/>
<dbReference type="EMBL" id="KI517881">
    <property type="protein sequence ID" value="ESQ28899.1"/>
    <property type="molecule type" value="Genomic_DNA"/>
</dbReference>
<dbReference type="eggNOG" id="ENOG502SYFX">
    <property type="taxonomic scope" value="Eukaryota"/>
</dbReference>
<dbReference type="AlphaFoldDB" id="V4KCM9"/>
<dbReference type="Pfam" id="PF08766">
    <property type="entry name" value="DEK_C"/>
    <property type="match status" value="1"/>
</dbReference>
<sequence length="137" mass="15633">MRTLRWDSRKPSSAVSEAQIKAMEEEAREVVIDKDLKKKIKETVKKLLERSSLYQITEVKAREEASSELDLDLSQDPYKLIVREAVESFIEKAVSTIESEMGKHHTQIVQDVQGVSEVSSKKIKKKKKKTDKEDSAA</sequence>
<protein>
    <recommendedName>
        <fullName evidence="2">DEK-C domain-containing protein</fullName>
    </recommendedName>
</protein>
<dbReference type="OMA" id="HTQIVDD"/>